<protein>
    <submittedName>
        <fullName evidence="2">Uncharacterized protein</fullName>
    </submittedName>
</protein>
<proteinExistence type="predicted"/>
<evidence type="ECO:0000313" key="2">
    <source>
        <dbReference type="EMBL" id="MDN3428511.1"/>
    </source>
</evidence>
<keyword evidence="1" id="KW-1133">Transmembrane helix</keyword>
<keyword evidence="1" id="KW-0472">Membrane</keyword>
<name>A0ABT7ZMY2_9BACL</name>
<keyword evidence="3" id="KW-1185">Reference proteome</keyword>
<dbReference type="EMBL" id="JASDCQ010000004">
    <property type="protein sequence ID" value="MDN3428511.1"/>
    <property type="molecule type" value="Genomic_DNA"/>
</dbReference>
<feature type="transmembrane region" description="Helical" evidence="1">
    <location>
        <begin position="37"/>
        <end position="57"/>
    </location>
</feature>
<gene>
    <name evidence="2" type="ORF">QMA01_14495</name>
</gene>
<accession>A0ABT7ZMY2</accession>
<keyword evidence="1" id="KW-0812">Transmembrane</keyword>
<organism evidence="2 3">
    <name type="scientific">Planococcus notacanthi</name>
    <dbReference type="NCBI Taxonomy" id="3035188"/>
    <lineage>
        <taxon>Bacteria</taxon>
        <taxon>Bacillati</taxon>
        <taxon>Bacillota</taxon>
        <taxon>Bacilli</taxon>
        <taxon>Bacillales</taxon>
        <taxon>Caryophanaceae</taxon>
        <taxon>Planococcus</taxon>
    </lineage>
</organism>
<feature type="transmembrane region" description="Helical" evidence="1">
    <location>
        <begin position="108"/>
        <end position="128"/>
    </location>
</feature>
<dbReference type="Proteomes" id="UP001225873">
    <property type="component" value="Unassembled WGS sequence"/>
</dbReference>
<feature type="transmembrane region" description="Helical" evidence="1">
    <location>
        <begin position="6"/>
        <end position="25"/>
    </location>
</feature>
<comment type="caution">
    <text evidence="2">The sequence shown here is derived from an EMBL/GenBank/DDBJ whole genome shotgun (WGS) entry which is preliminary data.</text>
</comment>
<feature type="transmembrane region" description="Helical" evidence="1">
    <location>
        <begin position="73"/>
        <end position="96"/>
    </location>
</feature>
<reference evidence="2 3" key="1">
    <citation type="submission" date="2023-03" db="EMBL/GenBank/DDBJ databases">
        <authorList>
            <person name="Uniacke-Lowe S."/>
            <person name="Ross P."/>
            <person name="Hill C."/>
        </authorList>
    </citation>
    <scope>NUCLEOTIDE SEQUENCE [LARGE SCALE GENOMIC DNA]</scope>
    <source>
        <strain evidence="2 3">APC 4016</strain>
    </source>
</reference>
<dbReference type="RefSeq" id="WP_290215317.1">
    <property type="nucleotide sequence ID" value="NZ_JASDCQ010000004.1"/>
</dbReference>
<evidence type="ECO:0000256" key="1">
    <source>
        <dbReference type="SAM" id="Phobius"/>
    </source>
</evidence>
<evidence type="ECO:0000313" key="3">
    <source>
        <dbReference type="Proteomes" id="UP001225873"/>
    </source>
</evidence>
<sequence length="264" mass="30544">MGTIALVIFLFILPFIWFFWTSMGLKSGKRNKTHWKISLIALIAVVLISVGLNYYFSDAYQLSFFQNGFESKVALVVCAAFLLVIVVVNLIANRLFKGAPKSFHNPEVVWRLAAVFCAIILFFTMWVYPLGEKTSYINKIENALALSEQQQGDEEIIVLFMSSERKCMRTNTSNCHSQPYQNTFFLKNNLDIQKEVQVRIRALDSEQTELKVIESDIMTLEAGELKLVETEESFDEASIWSRSSFETDRRVQSYESLYRYRDRD</sequence>